<dbReference type="OrthoDB" id="127176at2759"/>
<dbReference type="Pfam" id="PF03184">
    <property type="entry name" value="DDE_1"/>
    <property type="match status" value="1"/>
</dbReference>
<keyword evidence="3" id="KW-1185">Reference proteome</keyword>
<accession>A0A225W4Y7</accession>
<comment type="caution">
    <text evidence="2">The sequence shown here is derived from an EMBL/GenBank/DDBJ whole genome shotgun (WGS) entry which is preliminary data.</text>
</comment>
<dbReference type="Proteomes" id="UP000198211">
    <property type="component" value="Unassembled WGS sequence"/>
</dbReference>
<protein>
    <recommendedName>
        <fullName evidence="1">DDE-1 domain-containing protein</fullName>
    </recommendedName>
</protein>
<reference evidence="3" key="1">
    <citation type="submission" date="2017-03" db="EMBL/GenBank/DDBJ databases">
        <title>Phytopthora megakarya and P. palmivora, two closely related causual agents of cacao black pod achieved similar genome size and gene model numbers by different mechanisms.</title>
        <authorList>
            <person name="Ali S."/>
            <person name="Shao J."/>
            <person name="Larry D.J."/>
            <person name="Kronmiller B."/>
            <person name="Shen D."/>
            <person name="Strem M.D."/>
            <person name="Melnick R.L."/>
            <person name="Guiltinan M.J."/>
            <person name="Tyler B.M."/>
            <person name="Meinhardt L.W."/>
            <person name="Bailey B.A."/>
        </authorList>
    </citation>
    <scope>NUCLEOTIDE SEQUENCE [LARGE SCALE GENOMIC DNA]</scope>
    <source>
        <strain evidence="3">zdho120</strain>
    </source>
</reference>
<dbReference type="EMBL" id="NBNE01001748">
    <property type="protein sequence ID" value="OWZ12803.1"/>
    <property type="molecule type" value="Genomic_DNA"/>
</dbReference>
<evidence type="ECO:0000313" key="2">
    <source>
        <dbReference type="EMBL" id="OWZ12803.1"/>
    </source>
</evidence>
<organism evidence="2 3">
    <name type="scientific">Phytophthora megakarya</name>
    <dbReference type="NCBI Taxonomy" id="4795"/>
    <lineage>
        <taxon>Eukaryota</taxon>
        <taxon>Sar</taxon>
        <taxon>Stramenopiles</taxon>
        <taxon>Oomycota</taxon>
        <taxon>Peronosporomycetes</taxon>
        <taxon>Peronosporales</taxon>
        <taxon>Peronosporaceae</taxon>
        <taxon>Phytophthora</taxon>
    </lineage>
</organism>
<sequence>MQSSRAIVAFANDGETASNHYTYQERREVLERVAVDGCKPTARVFNIPLGRLKEWRKKVKLLFELKWAQTRRKSKITFERDLVIFMQDVRREEECEIEQGAWLQMYLSDISSHETRSCDYVNEIDAPSVLLLDKFDSHVSEAGQNIVAEETPAIVRPVPANSTSVSQPLDVGVMVPLKRS</sequence>
<gene>
    <name evidence="2" type="ORF">PHMEG_00013976</name>
</gene>
<proteinExistence type="predicted"/>
<name>A0A225W4Y7_9STRA</name>
<feature type="non-terminal residue" evidence="2">
    <location>
        <position position="1"/>
    </location>
</feature>
<feature type="domain" description="DDE-1" evidence="1">
    <location>
        <begin position="122"/>
        <end position="179"/>
    </location>
</feature>
<dbReference type="AlphaFoldDB" id="A0A225W4Y7"/>
<dbReference type="InterPro" id="IPR004875">
    <property type="entry name" value="DDE_SF_endonuclease_dom"/>
</dbReference>
<dbReference type="GO" id="GO:0003676">
    <property type="term" value="F:nucleic acid binding"/>
    <property type="evidence" value="ECO:0007669"/>
    <property type="project" value="InterPro"/>
</dbReference>
<evidence type="ECO:0000259" key="1">
    <source>
        <dbReference type="Pfam" id="PF03184"/>
    </source>
</evidence>
<evidence type="ECO:0000313" key="3">
    <source>
        <dbReference type="Proteomes" id="UP000198211"/>
    </source>
</evidence>